<gene>
    <name evidence="2" type="ORF">HNQ93_001257</name>
</gene>
<feature type="chain" id="PRO_5030602781" description="DUF4251 domain-containing protein" evidence="1">
    <location>
        <begin position="23"/>
        <end position="173"/>
    </location>
</feature>
<protein>
    <recommendedName>
        <fullName evidence="4">DUF4251 domain-containing protein</fullName>
    </recommendedName>
</protein>
<feature type="signal peptide" evidence="1">
    <location>
        <begin position="1"/>
        <end position="22"/>
    </location>
</feature>
<comment type="caution">
    <text evidence="2">The sequence shown here is derived from an EMBL/GenBank/DDBJ whole genome shotgun (WGS) entry which is preliminary data.</text>
</comment>
<sequence>MRTRVLVLIICLIALSSGFCKAQQALTLDNLIAMQQGGPSGVNRLLLPKGWIFKGVDEGHVNCDFTDVFWAYQPLSYSSGKAVAFLTLGKDEDCMYAVTYQTPNLAVYNMIIAAIKRYNMTQTKSDVVTNAEGKTTIVEYYSGTNYLVKVAVGSGENDMGEIKNKYMVTLWHK</sequence>
<keyword evidence="3" id="KW-1185">Reference proteome</keyword>
<evidence type="ECO:0000313" key="2">
    <source>
        <dbReference type="EMBL" id="MBB6058411.1"/>
    </source>
</evidence>
<organism evidence="2 3">
    <name type="scientific">Hymenobacter luteus</name>
    <dbReference type="NCBI Taxonomy" id="1411122"/>
    <lineage>
        <taxon>Bacteria</taxon>
        <taxon>Pseudomonadati</taxon>
        <taxon>Bacteroidota</taxon>
        <taxon>Cytophagia</taxon>
        <taxon>Cytophagales</taxon>
        <taxon>Hymenobacteraceae</taxon>
        <taxon>Hymenobacter</taxon>
    </lineage>
</organism>
<keyword evidence="1" id="KW-0732">Signal</keyword>
<dbReference type="Proteomes" id="UP000532746">
    <property type="component" value="Unassembled WGS sequence"/>
</dbReference>
<dbReference type="RefSeq" id="WP_183403363.1">
    <property type="nucleotide sequence ID" value="NZ_JACHGG010000002.1"/>
</dbReference>
<accession>A0A7W9SYT1</accession>
<dbReference type="EMBL" id="JACHGG010000002">
    <property type="protein sequence ID" value="MBB6058411.1"/>
    <property type="molecule type" value="Genomic_DNA"/>
</dbReference>
<evidence type="ECO:0000256" key="1">
    <source>
        <dbReference type="SAM" id="SignalP"/>
    </source>
</evidence>
<evidence type="ECO:0000313" key="3">
    <source>
        <dbReference type="Proteomes" id="UP000532746"/>
    </source>
</evidence>
<evidence type="ECO:0008006" key="4">
    <source>
        <dbReference type="Google" id="ProtNLM"/>
    </source>
</evidence>
<dbReference type="AlphaFoldDB" id="A0A7W9SYT1"/>
<proteinExistence type="predicted"/>
<reference evidence="2 3" key="1">
    <citation type="submission" date="2020-08" db="EMBL/GenBank/DDBJ databases">
        <title>Genomic Encyclopedia of Type Strains, Phase IV (KMG-IV): sequencing the most valuable type-strain genomes for metagenomic binning, comparative biology and taxonomic classification.</title>
        <authorList>
            <person name="Goeker M."/>
        </authorList>
    </citation>
    <scope>NUCLEOTIDE SEQUENCE [LARGE SCALE GENOMIC DNA]</scope>
    <source>
        <strain evidence="2 3">DSM 26718</strain>
    </source>
</reference>
<name>A0A7W9SYT1_9BACT</name>